<protein>
    <recommendedName>
        <fullName evidence="4">DUF456 domain-containing protein</fullName>
    </recommendedName>
</protein>
<feature type="transmembrane region" description="Helical" evidence="1">
    <location>
        <begin position="131"/>
        <end position="154"/>
    </location>
</feature>
<evidence type="ECO:0000313" key="2">
    <source>
        <dbReference type="EMBL" id="GAA5528401.1"/>
    </source>
</evidence>
<dbReference type="Proteomes" id="UP001428290">
    <property type="component" value="Unassembled WGS sequence"/>
</dbReference>
<reference evidence="2 3" key="1">
    <citation type="submission" date="2024-02" db="EMBL/GenBank/DDBJ databases">
        <title>Herpetosiphon gulosus NBRC 112829.</title>
        <authorList>
            <person name="Ichikawa N."/>
            <person name="Katano-Makiyama Y."/>
            <person name="Hidaka K."/>
        </authorList>
    </citation>
    <scope>NUCLEOTIDE SEQUENCE [LARGE SCALE GENOMIC DNA]</scope>
    <source>
        <strain evidence="2 3">NBRC 112829</strain>
    </source>
</reference>
<gene>
    <name evidence="2" type="ORF">Hgul01_02201</name>
</gene>
<feature type="transmembrane region" description="Helical" evidence="1">
    <location>
        <begin position="42"/>
        <end position="67"/>
    </location>
</feature>
<keyword evidence="3" id="KW-1185">Reference proteome</keyword>
<keyword evidence="1" id="KW-0812">Transmembrane</keyword>
<evidence type="ECO:0000256" key="1">
    <source>
        <dbReference type="SAM" id="Phobius"/>
    </source>
</evidence>
<name>A0ABP9X261_9CHLR</name>
<proteinExistence type="predicted"/>
<sequence>MALTLALLIMFLGLVSVVILPILPGAALIWLGALLYASMTDFVVIGWGTLAVLGAIALIAMTSDIWVGALGQRRGGASIWATIFSMIGGIIGLFILNIPGMLIGSIIGALLPEWQRWRDGKFVLDVSWRTIKNWLVSIAIQVSLGLVMVTIFLVRVITG</sequence>
<keyword evidence="1" id="KW-1133">Transmembrane helix</keyword>
<feature type="transmembrane region" description="Helical" evidence="1">
    <location>
        <begin position="79"/>
        <end position="111"/>
    </location>
</feature>
<evidence type="ECO:0000313" key="3">
    <source>
        <dbReference type="Proteomes" id="UP001428290"/>
    </source>
</evidence>
<dbReference type="PANTHER" id="PTHR39165:SF1">
    <property type="entry name" value="DUF456 DOMAIN-CONTAINING PROTEIN"/>
    <property type="match status" value="1"/>
</dbReference>
<dbReference type="InterPro" id="IPR007403">
    <property type="entry name" value="DUF456"/>
</dbReference>
<comment type="caution">
    <text evidence="2">The sequence shown here is derived from an EMBL/GenBank/DDBJ whole genome shotgun (WGS) entry which is preliminary data.</text>
</comment>
<dbReference type="PANTHER" id="PTHR39165">
    <property type="entry name" value="IG HYPOTHETICAL 17883"/>
    <property type="match status" value="1"/>
</dbReference>
<accession>A0ABP9X261</accession>
<feature type="transmembrane region" description="Helical" evidence="1">
    <location>
        <begin position="7"/>
        <end position="36"/>
    </location>
</feature>
<dbReference type="RefSeq" id="WP_345722020.1">
    <property type="nucleotide sequence ID" value="NZ_BAABRU010000007.1"/>
</dbReference>
<dbReference type="EMBL" id="BAABRU010000007">
    <property type="protein sequence ID" value="GAA5528401.1"/>
    <property type="molecule type" value="Genomic_DNA"/>
</dbReference>
<dbReference type="Pfam" id="PF04306">
    <property type="entry name" value="DUF456"/>
    <property type="match status" value="1"/>
</dbReference>
<keyword evidence="1" id="KW-0472">Membrane</keyword>
<organism evidence="2 3">
    <name type="scientific">Herpetosiphon gulosus</name>
    <dbReference type="NCBI Taxonomy" id="1973496"/>
    <lineage>
        <taxon>Bacteria</taxon>
        <taxon>Bacillati</taxon>
        <taxon>Chloroflexota</taxon>
        <taxon>Chloroflexia</taxon>
        <taxon>Herpetosiphonales</taxon>
        <taxon>Herpetosiphonaceae</taxon>
        <taxon>Herpetosiphon</taxon>
    </lineage>
</organism>
<evidence type="ECO:0008006" key="4">
    <source>
        <dbReference type="Google" id="ProtNLM"/>
    </source>
</evidence>